<organism evidence="11 12">
    <name type="scientific">Dokdonia sinensis</name>
    <dbReference type="NCBI Taxonomy" id="2479847"/>
    <lineage>
        <taxon>Bacteria</taxon>
        <taxon>Pseudomonadati</taxon>
        <taxon>Bacteroidota</taxon>
        <taxon>Flavobacteriia</taxon>
        <taxon>Flavobacteriales</taxon>
        <taxon>Flavobacteriaceae</taxon>
        <taxon>Dokdonia</taxon>
    </lineage>
</organism>
<sequence>MGQVFVIMGVSGSGKTTIGQLVAQELNIPFYDADDYHPQANINKMASGRPLNDEDRWPWLSILARNIQEWNRNGGAVLACSALKEVYRERLFKEESAFAKAKKNFIYLQADFETIKSRLAQRENHFFDPELLQSQFDTLEEPEYGVVVDGKLEKEIIVECIVMSLEP</sequence>
<dbReference type="GO" id="GO:0046316">
    <property type="term" value="F:gluconokinase activity"/>
    <property type="evidence" value="ECO:0007669"/>
    <property type="project" value="UniProtKB-EC"/>
</dbReference>
<evidence type="ECO:0000313" key="11">
    <source>
        <dbReference type="EMBL" id="RMB57678.1"/>
    </source>
</evidence>
<comment type="catalytic activity">
    <reaction evidence="9 10">
        <text>D-gluconate + ATP = 6-phospho-D-gluconate + ADP + H(+)</text>
        <dbReference type="Rhea" id="RHEA:19433"/>
        <dbReference type="ChEBI" id="CHEBI:15378"/>
        <dbReference type="ChEBI" id="CHEBI:18391"/>
        <dbReference type="ChEBI" id="CHEBI:30616"/>
        <dbReference type="ChEBI" id="CHEBI:58759"/>
        <dbReference type="ChEBI" id="CHEBI:456216"/>
        <dbReference type="EC" id="2.7.1.12"/>
    </reaction>
</comment>
<dbReference type="RefSeq" id="WP_121917785.1">
    <property type="nucleotide sequence ID" value="NZ_REFV01000010.1"/>
</dbReference>
<evidence type="ECO:0000313" key="12">
    <source>
        <dbReference type="Proteomes" id="UP000281985"/>
    </source>
</evidence>
<dbReference type="GO" id="GO:0005524">
    <property type="term" value="F:ATP binding"/>
    <property type="evidence" value="ECO:0007669"/>
    <property type="project" value="UniProtKB-KW"/>
</dbReference>
<dbReference type="Gene3D" id="3.40.50.300">
    <property type="entry name" value="P-loop containing nucleotide triphosphate hydrolases"/>
    <property type="match status" value="1"/>
</dbReference>
<keyword evidence="7 10" id="KW-0067">ATP-binding</keyword>
<evidence type="ECO:0000256" key="2">
    <source>
        <dbReference type="ARBA" id="ARBA00008420"/>
    </source>
</evidence>
<dbReference type="OrthoDB" id="9813917at2"/>
<keyword evidence="5 10" id="KW-0547">Nucleotide-binding</keyword>
<keyword evidence="6 10" id="KW-0418">Kinase</keyword>
<dbReference type="Proteomes" id="UP000281985">
    <property type="component" value="Unassembled WGS sequence"/>
</dbReference>
<dbReference type="NCBIfam" id="TIGR01313">
    <property type="entry name" value="therm_gnt_kin"/>
    <property type="match status" value="1"/>
</dbReference>
<evidence type="ECO:0000256" key="5">
    <source>
        <dbReference type="ARBA" id="ARBA00022741"/>
    </source>
</evidence>
<comment type="pathway">
    <text evidence="1">Carbohydrate acid metabolism.</text>
</comment>
<dbReference type="CDD" id="cd02021">
    <property type="entry name" value="GntK"/>
    <property type="match status" value="1"/>
</dbReference>
<dbReference type="GO" id="GO:0005737">
    <property type="term" value="C:cytoplasm"/>
    <property type="evidence" value="ECO:0007669"/>
    <property type="project" value="TreeGrafter"/>
</dbReference>
<proteinExistence type="inferred from homology"/>
<dbReference type="AlphaFoldDB" id="A0A3M0FZ31"/>
<dbReference type="InterPro" id="IPR027417">
    <property type="entry name" value="P-loop_NTPase"/>
</dbReference>
<evidence type="ECO:0000256" key="10">
    <source>
        <dbReference type="RuleBase" id="RU363066"/>
    </source>
</evidence>
<reference evidence="11 12" key="1">
    <citation type="submission" date="2018-10" db="EMBL/GenBank/DDBJ databases">
        <title>Dokdonia luteus sp. nov., isolated from sea water.</title>
        <authorList>
            <person name="Zhou L.Y."/>
            <person name="Du Z.J."/>
        </authorList>
    </citation>
    <scope>NUCLEOTIDE SEQUENCE [LARGE SCALE GENOMIC DNA]</scope>
    <source>
        <strain evidence="11 12">SH27</strain>
    </source>
</reference>
<dbReference type="SUPFAM" id="SSF52540">
    <property type="entry name" value="P-loop containing nucleoside triphosphate hydrolases"/>
    <property type="match status" value="1"/>
</dbReference>
<comment type="caution">
    <text evidence="11">The sequence shown here is derived from an EMBL/GenBank/DDBJ whole genome shotgun (WGS) entry which is preliminary data.</text>
</comment>
<dbReference type="InterPro" id="IPR006001">
    <property type="entry name" value="Therm_gnt_kin"/>
</dbReference>
<dbReference type="EMBL" id="REFV01000010">
    <property type="protein sequence ID" value="RMB57678.1"/>
    <property type="molecule type" value="Genomic_DNA"/>
</dbReference>
<evidence type="ECO:0000256" key="4">
    <source>
        <dbReference type="ARBA" id="ARBA00022679"/>
    </source>
</evidence>
<dbReference type="PRINTS" id="PR01100">
    <property type="entry name" value="SHIKIMTKNASE"/>
</dbReference>
<evidence type="ECO:0000256" key="7">
    <source>
        <dbReference type="ARBA" id="ARBA00022840"/>
    </source>
</evidence>
<dbReference type="GO" id="GO:0019521">
    <property type="term" value="P:D-gluconate metabolic process"/>
    <property type="evidence" value="ECO:0007669"/>
    <property type="project" value="UniProtKB-KW"/>
</dbReference>
<keyword evidence="4 10" id="KW-0808">Transferase</keyword>
<accession>A0A3M0FZ31</accession>
<evidence type="ECO:0000256" key="3">
    <source>
        <dbReference type="ARBA" id="ARBA00012054"/>
    </source>
</evidence>
<dbReference type="InterPro" id="IPR031322">
    <property type="entry name" value="Shikimate/glucono_kinase"/>
</dbReference>
<evidence type="ECO:0000256" key="1">
    <source>
        <dbReference type="ARBA" id="ARBA00004761"/>
    </source>
</evidence>
<dbReference type="PANTHER" id="PTHR43442">
    <property type="entry name" value="GLUCONOKINASE-RELATED"/>
    <property type="match status" value="1"/>
</dbReference>
<evidence type="ECO:0000256" key="9">
    <source>
        <dbReference type="ARBA" id="ARBA00048090"/>
    </source>
</evidence>
<keyword evidence="8" id="KW-0311">Gluconate utilization</keyword>
<dbReference type="FunFam" id="3.40.50.300:FF:000522">
    <property type="entry name" value="Gluconokinase"/>
    <property type="match status" value="1"/>
</dbReference>
<comment type="similarity">
    <text evidence="2 10">Belongs to the gluconokinase GntK/GntV family.</text>
</comment>
<dbReference type="PANTHER" id="PTHR43442:SF3">
    <property type="entry name" value="GLUCONOKINASE-RELATED"/>
    <property type="match status" value="1"/>
</dbReference>
<evidence type="ECO:0000256" key="6">
    <source>
        <dbReference type="ARBA" id="ARBA00022777"/>
    </source>
</evidence>
<dbReference type="EC" id="2.7.1.12" evidence="3 10"/>
<dbReference type="Pfam" id="PF01202">
    <property type="entry name" value="SKI"/>
    <property type="match status" value="1"/>
</dbReference>
<gene>
    <name evidence="11" type="ORF">EAX61_11245</name>
</gene>
<name>A0A3M0FZ31_9FLAO</name>
<protein>
    <recommendedName>
        <fullName evidence="3 10">Gluconokinase</fullName>
        <ecNumber evidence="3 10">2.7.1.12</ecNumber>
    </recommendedName>
</protein>
<keyword evidence="12" id="KW-1185">Reference proteome</keyword>
<evidence type="ECO:0000256" key="8">
    <source>
        <dbReference type="ARBA" id="ARBA00023064"/>
    </source>
</evidence>